<comment type="caution">
    <text evidence="1">The sequence shown here is derived from an EMBL/GenBank/DDBJ whole genome shotgun (WGS) entry which is preliminary data.</text>
</comment>
<sequence length="128" mass="13943">MLHDAIKKIQSEMQKNSNHPYVQVIGTFLHQYLETNPAAAERIMAADKTIIKSLDAMRKEAEKKKVGSCAVLTDAEGFGIVLSYFGIDGVVPTATPISQPVPAPQPQPMPKAKPAAVDFDVNLDDLLR</sequence>
<keyword evidence="2" id="KW-1185">Reference proteome</keyword>
<dbReference type="Proteomes" id="UP000294813">
    <property type="component" value="Unassembled WGS sequence"/>
</dbReference>
<dbReference type="AlphaFoldDB" id="A0A4R2RNJ6"/>
<protein>
    <submittedName>
        <fullName evidence="1">PcfK-like protein</fullName>
    </submittedName>
</protein>
<dbReference type="EMBL" id="SLXT01000008">
    <property type="protein sequence ID" value="TCP64753.1"/>
    <property type="molecule type" value="Genomic_DNA"/>
</dbReference>
<reference evidence="1 2" key="1">
    <citation type="submission" date="2019-03" db="EMBL/GenBank/DDBJ databases">
        <title>Genomic Encyclopedia of Type Strains, Phase IV (KMG-IV): sequencing the most valuable type-strain genomes for metagenomic binning, comparative biology and taxonomic classification.</title>
        <authorList>
            <person name="Goeker M."/>
        </authorList>
    </citation>
    <scope>NUCLEOTIDE SEQUENCE [LARGE SCALE GENOMIC DNA]</scope>
    <source>
        <strain evidence="1 2">DSM 11170</strain>
    </source>
</reference>
<gene>
    <name evidence="1" type="ORF">EDD73_108106</name>
</gene>
<evidence type="ECO:0000313" key="2">
    <source>
        <dbReference type="Proteomes" id="UP000294813"/>
    </source>
</evidence>
<dbReference type="RefSeq" id="WP_131918893.1">
    <property type="nucleotide sequence ID" value="NZ_JAOQNU010000008.1"/>
</dbReference>
<name>A0A4R2RNJ6_9FIRM</name>
<accession>A0A4R2RNJ6</accession>
<organism evidence="1 2">
    <name type="scientific">Heliophilum fasciatum</name>
    <dbReference type="NCBI Taxonomy" id="35700"/>
    <lineage>
        <taxon>Bacteria</taxon>
        <taxon>Bacillati</taxon>
        <taxon>Bacillota</taxon>
        <taxon>Clostridia</taxon>
        <taxon>Eubacteriales</taxon>
        <taxon>Heliobacteriaceae</taxon>
        <taxon>Heliophilum</taxon>
    </lineage>
</organism>
<dbReference type="OrthoDB" id="2375727at2"/>
<proteinExistence type="predicted"/>
<evidence type="ECO:0000313" key="1">
    <source>
        <dbReference type="EMBL" id="TCP64753.1"/>
    </source>
</evidence>